<protein>
    <submittedName>
        <fullName evidence="2">Uncharacterized protein</fullName>
    </submittedName>
</protein>
<feature type="compositionally biased region" description="Low complexity" evidence="1">
    <location>
        <begin position="9"/>
        <end position="22"/>
    </location>
</feature>
<dbReference type="Proteomes" id="UP001178461">
    <property type="component" value="Chromosome 7"/>
</dbReference>
<accession>A0AA35KMR4</accession>
<dbReference type="AlphaFoldDB" id="A0AA35KMR4"/>
<feature type="compositionally biased region" description="Basic residues" evidence="1">
    <location>
        <begin position="29"/>
        <end position="40"/>
    </location>
</feature>
<organism evidence="2 3">
    <name type="scientific">Podarcis lilfordi</name>
    <name type="common">Lilford's wall lizard</name>
    <dbReference type="NCBI Taxonomy" id="74358"/>
    <lineage>
        <taxon>Eukaryota</taxon>
        <taxon>Metazoa</taxon>
        <taxon>Chordata</taxon>
        <taxon>Craniata</taxon>
        <taxon>Vertebrata</taxon>
        <taxon>Euteleostomi</taxon>
        <taxon>Lepidosauria</taxon>
        <taxon>Squamata</taxon>
        <taxon>Bifurcata</taxon>
        <taxon>Unidentata</taxon>
        <taxon>Episquamata</taxon>
        <taxon>Laterata</taxon>
        <taxon>Lacertibaenia</taxon>
        <taxon>Lacertidae</taxon>
        <taxon>Podarcis</taxon>
    </lineage>
</organism>
<sequence length="101" mass="10747">MLKPPLLPLPRLLALPSAPDPLENGDRGRGRRPVGRRGKGPGRSPPTPPGPPRQAGSGRRFAAKRPGMGAFGSPQPPFRVLMPWEGLLPVFPAGPLPVKNR</sequence>
<evidence type="ECO:0000256" key="1">
    <source>
        <dbReference type="SAM" id="MobiDB-lite"/>
    </source>
</evidence>
<feature type="region of interest" description="Disordered" evidence="1">
    <location>
        <begin position="1"/>
        <end position="74"/>
    </location>
</feature>
<feature type="compositionally biased region" description="Pro residues" evidence="1">
    <location>
        <begin position="43"/>
        <end position="52"/>
    </location>
</feature>
<evidence type="ECO:0000313" key="2">
    <source>
        <dbReference type="EMBL" id="CAI5780316.1"/>
    </source>
</evidence>
<proteinExistence type="predicted"/>
<gene>
    <name evidence="2" type="ORF">PODLI_1B011610</name>
</gene>
<keyword evidence="3" id="KW-1185">Reference proteome</keyword>
<dbReference type="EMBL" id="OX395132">
    <property type="protein sequence ID" value="CAI5780316.1"/>
    <property type="molecule type" value="Genomic_DNA"/>
</dbReference>
<reference evidence="2" key="1">
    <citation type="submission" date="2022-12" db="EMBL/GenBank/DDBJ databases">
        <authorList>
            <person name="Alioto T."/>
            <person name="Alioto T."/>
            <person name="Gomez Garrido J."/>
        </authorList>
    </citation>
    <scope>NUCLEOTIDE SEQUENCE</scope>
</reference>
<name>A0AA35KMR4_9SAUR</name>
<evidence type="ECO:0000313" key="3">
    <source>
        <dbReference type="Proteomes" id="UP001178461"/>
    </source>
</evidence>